<dbReference type="Proteomes" id="UP000813463">
    <property type="component" value="Chromosome 3"/>
</dbReference>
<dbReference type="OrthoDB" id="747498at2759"/>
<dbReference type="AlphaFoldDB" id="A0A9R0J6L3"/>
<dbReference type="PANTHER" id="PTHR33413:SF1">
    <property type="entry name" value="EXPRESSED PROTEIN"/>
    <property type="match status" value="1"/>
</dbReference>
<accession>A0A9R0J6L3</accession>
<dbReference type="GeneID" id="110800826"/>
<gene>
    <name evidence="3" type="primary">LOC110800826</name>
</gene>
<dbReference type="RefSeq" id="XP_021861841.1">
    <property type="nucleotide sequence ID" value="XM_022006149.2"/>
</dbReference>
<reference evidence="3" key="2">
    <citation type="submission" date="2025-08" db="UniProtKB">
        <authorList>
            <consortium name="RefSeq"/>
        </authorList>
    </citation>
    <scope>IDENTIFICATION</scope>
    <source>
        <tissue evidence="3">Leaf</tissue>
    </source>
</reference>
<dbReference type="InterPro" id="IPR025322">
    <property type="entry name" value="PADRE_dom"/>
</dbReference>
<name>A0A9R0J6L3_SPIOL</name>
<dbReference type="Pfam" id="PF14009">
    <property type="entry name" value="PADRE"/>
    <property type="match status" value="1"/>
</dbReference>
<evidence type="ECO:0000313" key="2">
    <source>
        <dbReference type="Proteomes" id="UP000813463"/>
    </source>
</evidence>
<keyword evidence="2" id="KW-1185">Reference proteome</keyword>
<evidence type="ECO:0000256" key="1">
    <source>
        <dbReference type="SAM" id="MobiDB-lite"/>
    </source>
</evidence>
<feature type="compositionally biased region" description="Low complexity" evidence="1">
    <location>
        <begin position="131"/>
        <end position="140"/>
    </location>
</feature>
<proteinExistence type="predicted"/>
<protein>
    <submittedName>
        <fullName evidence="3">Uncharacterized protein isoform X1</fullName>
    </submittedName>
</protein>
<evidence type="ECO:0000313" key="3">
    <source>
        <dbReference type="RefSeq" id="XP_021861841.1"/>
    </source>
</evidence>
<reference evidence="2" key="1">
    <citation type="journal article" date="2021" name="Nat. Commun.">
        <title>Genomic analyses provide insights into spinach domestication and the genetic basis of agronomic traits.</title>
        <authorList>
            <person name="Cai X."/>
            <person name="Sun X."/>
            <person name="Xu C."/>
            <person name="Sun H."/>
            <person name="Wang X."/>
            <person name="Ge C."/>
            <person name="Zhang Z."/>
            <person name="Wang Q."/>
            <person name="Fei Z."/>
            <person name="Jiao C."/>
            <person name="Wang Q."/>
        </authorList>
    </citation>
    <scope>NUCLEOTIDE SEQUENCE [LARGE SCALE GENOMIC DNA]</scope>
    <source>
        <strain evidence="2">cv. Varoflay</strain>
    </source>
</reference>
<sequence>MGNCQAAAQVAAEVVVQHPGNGKVERMYWAISANEVMSSNPGHYVALVVEPPSSDPIVTASNAPPPQGGVKHQLQLLRPTDILHVGHVYRLITFEDVIKEFASKKTVKLGKLHNDSGVLSVDQTQDGHGTGSSISRSGGSRRVGRHLGGGEQWKPDLHSIAEFGS</sequence>
<organism evidence="2 3">
    <name type="scientific">Spinacia oleracea</name>
    <name type="common">Spinach</name>
    <dbReference type="NCBI Taxonomy" id="3562"/>
    <lineage>
        <taxon>Eukaryota</taxon>
        <taxon>Viridiplantae</taxon>
        <taxon>Streptophyta</taxon>
        <taxon>Embryophyta</taxon>
        <taxon>Tracheophyta</taxon>
        <taxon>Spermatophyta</taxon>
        <taxon>Magnoliopsida</taxon>
        <taxon>eudicotyledons</taxon>
        <taxon>Gunneridae</taxon>
        <taxon>Pentapetalae</taxon>
        <taxon>Caryophyllales</taxon>
        <taxon>Chenopodiaceae</taxon>
        <taxon>Chenopodioideae</taxon>
        <taxon>Anserineae</taxon>
        <taxon>Spinacia</taxon>
    </lineage>
</organism>
<dbReference type="KEGG" id="soe:110800826"/>
<feature type="region of interest" description="Disordered" evidence="1">
    <location>
        <begin position="119"/>
        <end position="154"/>
    </location>
</feature>
<dbReference type="PANTHER" id="PTHR33413">
    <property type="entry name" value="EXPRESSED PROTEIN"/>
    <property type="match status" value="1"/>
</dbReference>